<proteinExistence type="predicted"/>
<dbReference type="AlphaFoldDB" id="A0AAV5UEU4"/>
<organism evidence="1 2">
    <name type="scientific">Pristionchus entomophagus</name>
    <dbReference type="NCBI Taxonomy" id="358040"/>
    <lineage>
        <taxon>Eukaryota</taxon>
        <taxon>Metazoa</taxon>
        <taxon>Ecdysozoa</taxon>
        <taxon>Nematoda</taxon>
        <taxon>Chromadorea</taxon>
        <taxon>Rhabditida</taxon>
        <taxon>Rhabditina</taxon>
        <taxon>Diplogasteromorpha</taxon>
        <taxon>Diplogasteroidea</taxon>
        <taxon>Neodiplogasteridae</taxon>
        <taxon>Pristionchus</taxon>
    </lineage>
</organism>
<evidence type="ECO:0000313" key="2">
    <source>
        <dbReference type="Proteomes" id="UP001432027"/>
    </source>
</evidence>
<sequence length="189" mass="22215">MDEEKGDAEEFDLRITFNKDKLYSSDCIRRLAQNLIIDILEIRSFKHGMLKKMKVDSFFLELTKACKMLFINEIDKITAESIHIVYKEMVEVSTKLHKLSTSIPDGKCVEFLKLIGIIFDNGKFFSNGDIEVYEWKDDLQYCIFDGFVEIYIIQSFPCWYLTILRHENRESLESAKNRESLEKVEVSPE</sequence>
<gene>
    <name evidence="1" type="ORF">PENTCL1PPCAC_27367</name>
</gene>
<accession>A0AAV5UEU4</accession>
<dbReference type="Proteomes" id="UP001432027">
    <property type="component" value="Unassembled WGS sequence"/>
</dbReference>
<keyword evidence="2" id="KW-1185">Reference proteome</keyword>
<name>A0AAV5UEU4_9BILA</name>
<dbReference type="EMBL" id="BTSX01000006">
    <property type="protein sequence ID" value="GMT05193.1"/>
    <property type="molecule type" value="Genomic_DNA"/>
</dbReference>
<comment type="caution">
    <text evidence="1">The sequence shown here is derived from an EMBL/GenBank/DDBJ whole genome shotgun (WGS) entry which is preliminary data.</text>
</comment>
<evidence type="ECO:0000313" key="1">
    <source>
        <dbReference type="EMBL" id="GMT05193.1"/>
    </source>
</evidence>
<reference evidence="1" key="1">
    <citation type="submission" date="2023-10" db="EMBL/GenBank/DDBJ databases">
        <title>Genome assembly of Pristionchus species.</title>
        <authorList>
            <person name="Yoshida K."/>
            <person name="Sommer R.J."/>
        </authorList>
    </citation>
    <scope>NUCLEOTIDE SEQUENCE</scope>
    <source>
        <strain evidence="1">RS0144</strain>
    </source>
</reference>
<protein>
    <submittedName>
        <fullName evidence="1">Uncharacterized protein</fullName>
    </submittedName>
</protein>